<dbReference type="PANTHER" id="PTHR43794">
    <property type="entry name" value="AMINOHYDROLASE SSNA-RELATED"/>
    <property type="match status" value="1"/>
</dbReference>
<evidence type="ECO:0000313" key="4">
    <source>
        <dbReference type="Proteomes" id="UP000530928"/>
    </source>
</evidence>
<comment type="caution">
    <text evidence="3">The sequence shown here is derived from an EMBL/GenBank/DDBJ whole genome shotgun (WGS) entry which is preliminary data.</text>
</comment>
<evidence type="ECO:0000313" key="3">
    <source>
        <dbReference type="EMBL" id="MBA2894625.1"/>
    </source>
</evidence>
<dbReference type="InterPro" id="IPR032466">
    <property type="entry name" value="Metal_Hydrolase"/>
</dbReference>
<dbReference type="SUPFAM" id="SSF51556">
    <property type="entry name" value="Metallo-dependent hydrolases"/>
    <property type="match status" value="1"/>
</dbReference>
<dbReference type="InterPro" id="IPR011059">
    <property type="entry name" value="Metal-dep_hydrolase_composite"/>
</dbReference>
<dbReference type="PANTHER" id="PTHR43794:SF11">
    <property type="entry name" value="AMIDOHYDROLASE-RELATED DOMAIN-CONTAINING PROTEIN"/>
    <property type="match status" value="1"/>
</dbReference>
<name>A0A7W0HT32_9ACTN</name>
<dbReference type="EMBL" id="JACDUR010000006">
    <property type="protein sequence ID" value="MBA2894625.1"/>
    <property type="molecule type" value="Genomic_DNA"/>
</dbReference>
<sequence>MLIIKNGTVIDTEPAPVVLGVADVRVVDGRIDAVGPALPYAEDAEVIDATGMIVMPGFVDGHRHTWQAGLRAAGGDMTFGDYLERVINGVTHRYRPEDVHAANLAGALECLDAGITTVLDWSHIQLTPDHTDAAVDALLESGVRPVFGYCGTLGTLRGEAARVSGRITTMLAARGPEFIGPEAAERELEVARELGLPVSVHLRNDGLYGERTNYVHGAAFTGEGLKRIADSGGTLSVSPVVETRLGMGAPPIVAAQEAGVAVALGADTVMCGPGDMFGIMRTTAMLPGLSTRDVLRMATIGGARAAGVGDVAGSLGVGKQADLILMRTDLAGLAPVHDPIATIVLAADTRAVDTVLVGGKVVKRGGRLLRDDLPKVLDALAGSARDLAFT</sequence>
<gene>
    <name evidence="3" type="ORF">HNR30_005997</name>
</gene>
<dbReference type="Gene3D" id="2.30.40.10">
    <property type="entry name" value="Urease, subunit C, domain 1"/>
    <property type="match status" value="1"/>
</dbReference>
<dbReference type="InterPro" id="IPR050287">
    <property type="entry name" value="MTA/SAH_deaminase"/>
</dbReference>
<keyword evidence="1 3" id="KW-0378">Hydrolase</keyword>
<dbReference type="Gene3D" id="3.20.20.140">
    <property type="entry name" value="Metal-dependent hydrolases"/>
    <property type="match status" value="1"/>
</dbReference>
<dbReference type="Proteomes" id="UP000530928">
    <property type="component" value="Unassembled WGS sequence"/>
</dbReference>
<organism evidence="3 4">
    <name type="scientific">Nonomuraea soli</name>
    <dbReference type="NCBI Taxonomy" id="1032476"/>
    <lineage>
        <taxon>Bacteria</taxon>
        <taxon>Bacillati</taxon>
        <taxon>Actinomycetota</taxon>
        <taxon>Actinomycetes</taxon>
        <taxon>Streptosporangiales</taxon>
        <taxon>Streptosporangiaceae</taxon>
        <taxon>Nonomuraea</taxon>
    </lineage>
</organism>
<dbReference type="RefSeq" id="WP_181613375.1">
    <property type="nucleotide sequence ID" value="NZ_BAABAM010000004.1"/>
</dbReference>
<dbReference type="InterPro" id="IPR006680">
    <property type="entry name" value="Amidohydro-rel"/>
</dbReference>
<feature type="domain" description="Amidohydrolase-related" evidence="2">
    <location>
        <begin position="53"/>
        <end position="362"/>
    </location>
</feature>
<dbReference type="AlphaFoldDB" id="A0A7W0HT32"/>
<keyword evidence="4" id="KW-1185">Reference proteome</keyword>
<dbReference type="Pfam" id="PF01979">
    <property type="entry name" value="Amidohydro_1"/>
    <property type="match status" value="1"/>
</dbReference>
<protein>
    <submittedName>
        <fullName evidence="3">Cytosine/adenosine deaminase-related metal-dependent hydrolase</fullName>
    </submittedName>
</protein>
<reference evidence="3 4" key="1">
    <citation type="submission" date="2020-07" db="EMBL/GenBank/DDBJ databases">
        <title>Genomic Encyclopedia of Type Strains, Phase IV (KMG-IV): sequencing the most valuable type-strain genomes for metagenomic binning, comparative biology and taxonomic classification.</title>
        <authorList>
            <person name="Goeker M."/>
        </authorList>
    </citation>
    <scope>NUCLEOTIDE SEQUENCE [LARGE SCALE GENOMIC DNA]</scope>
    <source>
        <strain evidence="3 4">DSM 45533</strain>
    </source>
</reference>
<dbReference type="GO" id="GO:0016810">
    <property type="term" value="F:hydrolase activity, acting on carbon-nitrogen (but not peptide) bonds"/>
    <property type="evidence" value="ECO:0007669"/>
    <property type="project" value="InterPro"/>
</dbReference>
<dbReference type="SUPFAM" id="SSF51338">
    <property type="entry name" value="Composite domain of metallo-dependent hydrolases"/>
    <property type="match status" value="1"/>
</dbReference>
<proteinExistence type="predicted"/>
<evidence type="ECO:0000259" key="2">
    <source>
        <dbReference type="Pfam" id="PF01979"/>
    </source>
</evidence>
<evidence type="ECO:0000256" key="1">
    <source>
        <dbReference type="ARBA" id="ARBA00022801"/>
    </source>
</evidence>
<accession>A0A7W0HT32</accession>